<dbReference type="EMBL" id="JAVEPI010000001">
    <property type="protein sequence ID" value="KAK1444262.1"/>
    <property type="molecule type" value="Genomic_DNA"/>
</dbReference>
<gene>
    <name evidence="6" type="ORF">BgAZ_101680</name>
</gene>
<dbReference type="InterPro" id="IPR020557">
    <property type="entry name" value="Fumarate_lyase_CS"/>
</dbReference>
<keyword evidence="3" id="KW-0658">Purine biosynthesis</keyword>
<dbReference type="PRINTS" id="PR00149">
    <property type="entry name" value="FUMRATELYASE"/>
</dbReference>
<dbReference type="GO" id="GO:0006188">
    <property type="term" value="P:IMP biosynthetic process"/>
    <property type="evidence" value="ECO:0007669"/>
    <property type="project" value="InterPro"/>
</dbReference>
<proteinExistence type="predicted"/>
<dbReference type="PROSITE" id="PS00163">
    <property type="entry name" value="FUMARATE_LYASES"/>
    <property type="match status" value="1"/>
</dbReference>
<dbReference type="Pfam" id="PF00206">
    <property type="entry name" value="Lyase_1"/>
    <property type="match status" value="1"/>
</dbReference>
<comment type="pathway">
    <text evidence="1">Purine metabolism; IMP biosynthesis via de novo pathway; 5-amino-1-(5-phospho-D-ribosyl)imidazole-4-carboxamide from 5-amino-1-(5-phospho-D-ribosyl)imidazole-4-carboxylate: step 2/2.</text>
</comment>
<protein>
    <submittedName>
        <fullName evidence="6">L-aspartase like protein</fullName>
    </submittedName>
</protein>
<dbReference type="InterPro" id="IPR013539">
    <property type="entry name" value="PurB_C"/>
</dbReference>
<organism evidence="6 7">
    <name type="scientific">Babesia gibsoni</name>
    <dbReference type="NCBI Taxonomy" id="33632"/>
    <lineage>
        <taxon>Eukaryota</taxon>
        <taxon>Sar</taxon>
        <taxon>Alveolata</taxon>
        <taxon>Apicomplexa</taxon>
        <taxon>Aconoidasida</taxon>
        <taxon>Piroplasmida</taxon>
        <taxon>Babesiidae</taxon>
        <taxon>Babesia</taxon>
    </lineage>
</organism>
<evidence type="ECO:0000313" key="6">
    <source>
        <dbReference type="EMBL" id="KAK1444262.1"/>
    </source>
</evidence>
<sequence>MGRNESSEDVLVSPLDTRYISSVSEIASHLSEHALYRNRIIVEVKWLRFLAKEGLTHMSSLDPDADGTYFNIPNNRHAVFLSEICEFTPSDMERIREIERTINHDVKATEYYLRNKLKSSNIAQLQQLEHWIHMFCTSEDINSSAYALGIRDCMEHAIKPMLRRLIGELSSLATELDYMAKFSGAVGNFNVHKVAFPERDWPALAKNFVENHLNLTYQDYSTQIECHDYISEVSDHMSRINSILKDLCVDMWLYISYNIIQQRKIKDEVGSSTMPHKINPVRWECAEGNIGMANALFHFFSSKLTTSRLQRDLSDSTVLRNLGVAFGHSYVAYINILNGLSRVSFNEERALKELDENWVVLSEPLQVILKLTGVTDGYEKVLELTRKHNVTKEEMKKIISQLAPGDHRMESLTAAKYTGYAAYLASGVAEKYKTSDE</sequence>
<dbReference type="Proteomes" id="UP001230268">
    <property type="component" value="Unassembled WGS sequence"/>
</dbReference>
<feature type="domain" description="Fumarate lyase N-terminal" evidence="4">
    <location>
        <begin position="181"/>
        <end position="287"/>
    </location>
</feature>
<dbReference type="InterPro" id="IPR008948">
    <property type="entry name" value="L-Aspartase-like"/>
</dbReference>
<keyword evidence="7" id="KW-1185">Reference proteome</keyword>
<dbReference type="InterPro" id="IPR022761">
    <property type="entry name" value="Fumarate_lyase_N"/>
</dbReference>
<evidence type="ECO:0000256" key="3">
    <source>
        <dbReference type="ARBA" id="ARBA00022755"/>
    </source>
</evidence>
<feature type="domain" description="Adenylosuccinate lyase PurB C-terminal" evidence="5">
    <location>
        <begin position="307"/>
        <end position="418"/>
    </location>
</feature>
<dbReference type="SUPFAM" id="SSF48557">
    <property type="entry name" value="L-aspartase-like"/>
    <property type="match status" value="1"/>
</dbReference>
<comment type="pathway">
    <text evidence="2">Purine metabolism; AMP biosynthesis via de novo pathway; AMP from IMP: step 2/2.</text>
</comment>
<evidence type="ECO:0000259" key="5">
    <source>
        <dbReference type="Pfam" id="PF08328"/>
    </source>
</evidence>
<dbReference type="PANTHER" id="PTHR43411:SF1">
    <property type="entry name" value="ADENYLOSUCCINATE LYASE"/>
    <property type="match status" value="1"/>
</dbReference>
<dbReference type="InterPro" id="IPR000362">
    <property type="entry name" value="Fumarate_lyase_fam"/>
</dbReference>
<dbReference type="GO" id="GO:0004018">
    <property type="term" value="F:N6-(1,2-dicarboxyethyl)AMP AMP-lyase (fumarate-forming) activity"/>
    <property type="evidence" value="ECO:0007669"/>
    <property type="project" value="InterPro"/>
</dbReference>
<evidence type="ECO:0000259" key="4">
    <source>
        <dbReference type="Pfam" id="PF00206"/>
    </source>
</evidence>
<name>A0AAD8PFF7_BABGI</name>
<dbReference type="InterPro" id="IPR047136">
    <property type="entry name" value="PurB_bact"/>
</dbReference>
<dbReference type="Pfam" id="PF08328">
    <property type="entry name" value="ASL_C"/>
    <property type="match status" value="1"/>
</dbReference>
<accession>A0AAD8PFF7</accession>
<evidence type="ECO:0000313" key="7">
    <source>
        <dbReference type="Proteomes" id="UP001230268"/>
    </source>
</evidence>
<evidence type="ECO:0000256" key="1">
    <source>
        <dbReference type="ARBA" id="ARBA00004706"/>
    </source>
</evidence>
<evidence type="ECO:0000256" key="2">
    <source>
        <dbReference type="ARBA" id="ARBA00004734"/>
    </source>
</evidence>
<dbReference type="Gene3D" id="1.10.275.10">
    <property type="entry name" value="Fumarase/aspartase (N-terminal domain)"/>
    <property type="match status" value="1"/>
</dbReference>
<dbReference type="PANTHER" id="PTHR43411">
    <property type="entry name" value="ADENYLOSUCCINATE LYASE"/>
    <property type="match status" value="1"/>
</dbReference>
<dbReference type="InterPro" id="IPR024083">
    <property type="entry name" value="Fumarase/histidase_N"/>
</dbReference>
<comment type="caution">
    <text evidence="6">The sequence shown here is derived from an EMBL/GenBank/DDBJ whole genome shotgun (WGS) entry which is preliminary data.</text>
</comment>
<dbReference type="Gene3D" id="1.10.40.30">
    <property type="entry name" value="Fumarase/aspartase (C-terminal domain)"/>
    <property type="match status" value="1"/>
</dbReference>
<dbReference type="Gene3D" id="1.20.200.10">
    <property type="entry name" value="Fumarase/aspartase (Central domain)"/>
    <property type="match status" value="1"/>
</dbReference>
<dbReference type="AlphaFoldDB" id="A0AAD8PFF7"/>
<reference evidence="6" key="1">
    <citation type="submission" date="2023-08" db="EMBL/GenBank/DDBJ databases">
        <title>Draft sequence of the Babesia gibsoni genome.</title>
        <authorList>
            <person name="Yamagishi J.Y."/>
            <person name="Xuan X.X."/>
        </authorList>
    </citation>
    <scope>NUCLEOTIDE SEQUENCE</scope>
    <source>
        <strain evidence="6">Azabu</strain>
    </source>
</reference>